<evidence type="ECO:0000256" key="1">
    <source>
        <dbReference type="SAM" id="MobiDB-lite"/>
    </source>
</evidence>
<protein>
    <recommendedName>
        <fullName evidence="3">NBS-LRR type resistance protein</fullName>
    </recommendedName>
</protein>
<feature type="compositionally biased region" description="Basic and acidic residues" evidence="1">
    <location>
        <begin position="139"/>
        <end position="159"/>
    </location>
</feature>
<feature type="region of interest" description="Disordered" evidence="1">
    <location>
        <begin position="139"/>
        <end position="173"/>
    </location>
</feature>
<accession>A0A9I9EG10</accession>
<evidence type="ECO:0000313" key="2">
    <source>
        <dbReference type="EnsemblPlants" id="MELO3C033228.2.1"/>
    </source>
</evidence>
<name>A0A9I9EG10_CUCME</name>
<proteinExistence type="predicted"/>
<feature type="compositionally biased region" description="Polar residues" evidence="1">
    <location>
        <begin position="160"/>
        <end position="173"/>
    </location>
</feature>
<sequence length="173" mass="19968">MHEQSRTNKVAKLLDKSSLTIIIAGPTRLYNDNTSSLRNMVSQSILWSYSRKHTLEVANSFRRPLRMRICWNFSHSPSERVLNHSMRTRYVKKIWVNDQATQKVWVGYLSPSPARVVLAVLRPHLSKLKRSNKLKIEKDIEAAHTTKGRNEEDDRRNESSTEGTMSSCGVNFL</sequence>
<dbReference type="AlphaFoldDB" id="A0A9I9EG10"/>
<reference evidence="2" key="1">
    <citation type="submission" date="2023-03" db="UniProtKB">
        <authorList>
            <consortium name="EnsemblPlants"/>
        </authorList>
    </citation>
    <scope>IDENTIFICATION</scope>
</reference>
<organism evidence="2">
    <name type="scientific">Cucumis melo</name>
    <name type="common">Muskmelon</name>
    <dbReference type="NCBI Taxonomy" id="3656"/>
    <lineage>
        <taxon>Eukaryota</taxon>
        <taxon>Viridiplantae</taxon>
        <taxon>Streptophyta</taxon>
        <taxon>Embryophyta</taxon>
        <taxon>Tracheophyta</taxon>
        <taxon>Spermatophyta</taxon>
        <taxon>Magnoliopsida</taxon>
        <taxon>eudicotyledons</taxon>
        <taxon>Gunneridae</taxon>
        <taxon>Pentapetalae</taxon>
        <taxon>rosids</taxon>
        <taxon>fabids</taxon>
        <taxon>Cucurbitales</taxon>
        <taxon>Cucurbitaceae</taxon>
        <taxon>Benincaseae</taxon>
        <taxon>Cucumis</taxon>
    </lineage>
</organism>
<dbReference type="EnsemblPlants" id="MELO3C033228.2.1">
    <property type="protein sequence ID" value="MELO3C033228.2.1"/>
    <property type="gene ID" value="MELO3C033228.2"/>
</dbReference>
<dbReference type="Gramene" id="MELO3C033228.2.1">
    <property type="protein sequence ID" value="MELO3C033228.2.1"/>
    <property type="gene ID" value="MELO3C033228.2"/>
</dbReference>
<evidence type="ECO:0008006" key="3">
    <source>
        <dbReference type="Google" id="ProtNLM"/>
    </source>
</evidence>